<dbReference type="Proteomes" id="UP000299102">
    <property type="component" value="Unassembled WGS sequence"/>
</dbReference>
<dbReference type="AlphaFoldDB" id="A0A4C1YCA5"/>
<organism evidence="2 3">
    <name type="scientific">Eumeta variegata</name>
    <name type="common">Bagworm moth</name>
    <name type="synonym">Eumeta japonica</name>
    <dbReference type="NCBI Taxonomy" id="151549"/>
    <lineage>
        <taxon>Eukaryota</taxon>
        <taxon>Metazoa</taxon>
        <taxon>Ecdysozoa</taxon>
        <taxon>Arthropoda</taxon>
        <taxon>Hexapoda</taxon>
        <taxon>Insecta</taxon>
        <taxon>Pterygota</taxon>
        <taxon>Neoptera</taxon>
        <taxon>Endopterygota</taxon>
        <taxon>Lepidoptera</taxon>
        <taxon>Glossata</taxon>
        <taxon>Ditrysia</taxon>
        <taxon>Tineoidea</taxon>
        <taxon>Psychidae</taxon>
        <taxon>Oiketicinae</taxon>
        <taxon>Eumeta</taxon>
    </lineage>
</organism>
<name>A0A4C1YCA5_EUMVA</name>
<evidence type="ECO:0000256" key="1">
    <source>
        <dbReference type="SAM" id="MobiDB-lite"/>
    </source>
</evidence>
<evidence type="ECO:0000313" key="2">
    <source>
        <dbReference type="EMBL" id="GBP72097.1"/>
    </source>
</evidence>
<proteinExistence type="predicted"/>
<feature type="region of interest" description="Disordered" evidence="1">
    <location>
        <begin position="1"/>
        <end position="21"/>
    </location>
</feature>
<accession>A0A4C1YCA5</accession>
<keyword evidence="3" id="KW-1185">Reference proteome</keyword>
<gene>
    <name evidence="2" type="ORF">EVAR_49662_1</name>
</gene>
<comment type="caution">
    <text evidence="2">The sequence shown here is derived from an EMBL/GenBank/DDBJ whole genome shotgun (WGS) entry which is preliminary data.</text>
</comment>
<dbReference type="EMBL" id="BGZK01001132">
    <property type="protein sequence ID" value="GBP72097.1"/>
    <property type="molecule type" value="Genomic_DNA"/>
</dbReference>
<protein>
    <submittedName>
        <fullName evidence="2">Uncharacterized protein</fullName>
    </submittedName>
</protein>
<sequence length="269" mass="30061">MLLRDKPKSKPVASRGNSISCQHHSGGDVSAENYLMIISKIRQFFVRCGNVKAAAVCSAARYRAFARINICAVNPGFEDVRSALARRDGPFVLGRIHLGTRSYRRMVQLFEFHFDNRALEAVSPDDDRDIMITTMAVSSPRRALGGGEYFMCTFRYLHPIKVDRGKRNGARNTNQDICRHVTSYYKGRFTRRGVRGAFLRPLCGPRITRGNDYPLSGSHGHERDAIASDRLASKCDNLCVELNPLRAPFVGYVDGMSNYNCAVSCMVLG</sequence>
<reference evidence="2 3" key="1">
    <citation type="journal article" date="2019" name="Commun. Biol.">
        <title>The bagworm genome reveals a unique fibroin gene that provides high tensile strength.</title>
        <authorList>
            <person name="Kono N."/>
            <person name="Nakamura H."/>
            <person name="Ohtoshi R."/>
            <person name="Tomita M."/>
            <person name="Numata K."/>
            <person name="Arakawa K."/>
        </authorList>
    </citation>
    <scope>NUCLEOTIDE SEQUENCE [LARGE SCALE GENOMIC DNA]</scope>
</reference>
<evidence type="ECO:0000313" key="3">
    <source>
        <dbReference type="Proteomes" id="UP000299102"/>
    </source>
</evidence>